<protein>
    <submittedName>
        <fullName evidence="2">Piso0_001673 protein</fullName>
    </submittedName>
</protein>
<evidence type="ECO:0000313" key="2">
    <source>
        <dbReference type="EMBL" id="CCE88883.1"/>
    </source>
</evidence>
<evidence type="ECO:0000313" key="3">
    <source>
        <dbReference type="Proteomes" id="UP000005222"/>
    </source>
</evidence>
<name>G8YLE9_PICSO</name>
<dbReference type="EMBL" id="FO082054">
    <property type="protein sequence ID" value="CCE88883.1"/>
    <property type="molecule type" value="Genomic_DNA"/>
</dbReference>
<keyword evidence="3" id="KW-1185">Reference proteome</keyword>
<dbReference type="InParanoid" id="G8YLE9"/>
<reference evidence="2 3" key="1">
    <citation type="journal article" date="2012" name="G3 (Bethesda)">
        <title>Pichia sorbitophila, an interspecies yeast hybrid reveals early steps of genome resolution following polyploidization.</title>
        <authorList>
            <person name="Leh Louis V."/>
            <person name="Despons L."/>
            <person name="Friedrich A."/>
            <person name="Martin T."/>
            <person name="Durrens P."/>
            <person name="Casaregola S."/>
            <person name="Neuveglise C."/>
            <person name="Fairhead C."/>
            <person name="Marck C."/>
            <person name="Cruz J.A."/>
            <person name="Straub M.L."/>
            <person name="Kugler V."/>
            <person name="Sacerdot C."/>
            <person name="Uzunov Z."/>
            <person name="Thierry A."/>
            <person name="Weiss S."/>
            <person name="Bleykasten C."/>
            <person name="De Montigny J."/>
            <person name="Jacques N."/>
            <person name="Jung P."/>
            <person name="Lemaire M."/>
            <person name="Mallet S."/>
            <person name="Morel G."/>
            <person name="Richard G.F."/>
            <person name="Sarkar A."/>
            <person name="Savel G."/>
            <person name="Schacherer J."/>
            <person name="Seret M.L."/>
            <person name="Talla E."/>
            <person name="Samson G."/>
            <person name="Jubin C."/>
            <person name="Poulain J."/>
            <person name="Vacherie B."/>
            <person name="Barbe V."/>
            <person name="Pelletier E."/>
            <person name="Sherman D.J."/>
            <person name="Westhof E."/>
            <person name="Weissenbach J."/>
            <person name="Baret P.V."/>
            <person name="Wincker P."/>
            <person name="Gaillardin C."/>
            <person name="Dujon B."/>
            <person name="Souciet J.L."/>
        </authorList>
    </citation>
    <scope>NUCLEOTIDE SEQUENCE [LARGE SCALE GENOMIC DNA]</scope>
    <source>
        <strain evidence="3">ATCC MYA-4447 / BCRC 22081 / CBS 7064 / NBRC 10061 / NRRL Y-12695</strain>
    </source>
</reference>
<dbReference type="OMA" id="EFSTDYY"/>
<keyword evidence="1" id="KW-0812">Transmembrane</keyword>
<dbReference type="AlphaFoldDB" id="G8YLE9"/>
<keyword evidence="1" id="KW-1133">Transmembrane helix</keyword>
<organism evidence="2 3">
    <name type="scientific">Pichia sorbitophila (strain ATCC MYA-4447 / BCRC 22081 / CBS 7064 / NBRC 10061 / NRRL Y-12695)</name>
    <name type="common">Hybrid yeast</name>
    <dbReference type="NCBI Taxonomy" id="559304"/>
    <lineage>
        <taxon>Eukaryota</taxon>
        <taxon>Fungi</taxon>
        <taxon>Dikarya</taxon>
        <taxon>Ascomycota</taxon>
        <taxon>Saccharomycotina</taxon>
        <taxon>Pichiomycetes</taxon>
        <taxon>Debaryomycetaceae</taxon>
        <taxon>Millerozyma</taxon>
    </lineage>
</organism>
<evidence type="ECO:0000256" key="1">
    <source>
        <dbReference type="SAM" id="Phobius"/>
    </source>
</evidence>
<feature type="transmembrane region" description="Helical" evidence="1">
    <location>
        <begin position="14"/>
        <end position="32"/>
    </location>
</feature>
<dbReference type="eggNOG" id="ENOG502SEBG">
    <property type="taxonomic scope" value="Eukaryota"/>
</dbReference>
<accession>G8YLE9</accession>
<proteinExistence type="predicted"/>
<gene>
    <name evidence="2" type="primary">Piso0_001673</name>
    <name evidence="2" type="ORF">GNLVRS01_PISO0F11555g</name>
</gene>
<keyword evidence="1" id="KW-0472">Membrane</keyword>
<sequence>MSGIETRKGLLTKLGILGSVAIALVVVGKKHIAARKGLRHKKESDALVGVEDSFDRAALKPGVPDEPSKYERESRFVGAGSSYSSRRPGDRLSMWTVFGFGNGK</sequence>
<dbReference type="OrthoDB" id="3999982at2759"/>
<dbReference type="Proteomes" id="UP000005222">
    <property type="component" value="Chromosome F"/>
</dbReference>
<dbReference type="HOGENOM" id="CLU_1982386_0_0_1"/>